<evidence type="ECO:0000313" key="3">
    <source>
        <dbReference type="Proteomes" id="UP001064782"/>
    </source>
</evidence>
<comment type="caution">
    <text evidence="2">The sequence shown here is derived from an EMBL/GenBank/DDBJ whole genome shotgun (WGS) entry which is preliminary data.</text>
</comment>
<organism evidence="2 3">
    <name type="scientific">Mycobacterium kiyosense</name>
    <dbReference type="NCBI Taxonomy" id="2871094"/>
    <lineage>
        <taxon>Bacteria</taxon>
        <taxon>Bacillati</taxon>
        <taxon>Actinomycetota</taxon>
        <taxon>Actinomycetes</taxon>
        <taxon>Mycobacteriales</taxon>
        <taxon>Mycobacteriaceae</taxon>
        <taxon>Mycobacterium</taxon>
    </lineage>
</organism>
<name>A0A9P3QDB2_9MYCO</name>
<feature type="domain" description="Helix-turn-helix" evidence="1">
    <location>
        <begin position="135"/>
        <end position="169"/>
    </location>
</feature>
<dbReference type="GO" id="GO:0003677">
    <property type="term" value="F:DNA binding"/>
    <property type="evidence" value="ECO:0007669"/>
    <property type="project" value="InterPro"/>
</dbReference>
<reference evidence="2" key="1">
    <citation type="submission" date="2022-08" db="EMBL/GenBank/DDBJ databases">
        <title>Mycobacterium kiyosense sp. nov., scotochromogenic slow-glowing species isolated from respiratory specimens.</title>
        <authorList>
            <person name="Fukano H."/>
            <person name="Kazumi Y."/>
            <person name="Sakagami N."/>
            <person name="Ato M."/>
            <person name="Mitarai S."/>
            <person name="Hoshino Y."/>
        </authorList>
    </citation>
    <scope>NUCLEOTIDE SEQUENCE</scope>
    <source>
        <strain evidence="2">1413</strain>
    </source>
</reference>
<keyword evidence="3" id="KW-1185">Reference proteome</keyword>
<sequence length="204" mass="22074">MEKLAADLPGLWHAPTTSNKDRKRLLRTVIADITLLPEPNHGQARIGIRWHTGAIDEITVARIAHPGTAKRSPSPAVAMVTRLGPTTPTAELAALLNTAGLTTGTGAPFDVKAVQWIRHAYHIPAPNPYAEGQISAADAAQRLAVSTGTVYNWIKTGKLAAHRGTGNRLCIPWNEHIESECRCRIAESGHLNPSAHYIRSRTRA</sequence>
<dbReference type="AlphaFoldDB" id="A0A9P3QDB2"/>
<proteinExistence type="predicted"/>
<dbReference type="EMBL" id="BRZI01000077">
    <property type="protein sequence ID" value="GLD33399.1"/>
    <property type="molecule type" value="Genomic_DNA"/>
</dbReference>
<accession>A0A9P3QDB2</accession>
<gene>
    <name evidence="2" type="ORF">Mkiyose1413_52820</name>
</gene>
<dbReference type="InterPro" id="IPR010093">
    <property type="entry name" value="SinI_DNA-bd"/>
</dbReference>
<evidence type="ECO:0000259" key="1">
    <source>
        <dbReference type="Pfam" id="PF12728"/>
    </source>
</evidence>
<dbReference type="Proteomes" id="UP001064782">
    <property type="component" value="Unassembled WGS sequence"/>
</dbReference>
<evidence type="ECO:0000313" key="2">
    <source>
        <dbReference type="EMBL" id="GLD33399.1"/>
    </source>
</evidence>
<dbReference type="RefSeq" id="WP_238304594.1">
    <property type="nucleotide sequence ID" value="NZ_BRXF01000081.1"/>
</dbReference>
<dbReference type="NCBIfam" id="TIGR01764">
    <property type="entry name" value="excise"/>
    <property type="match status" value="1"/>
</dbReference>
<dbReference type="Pfam" id="PF12728">
    <property type="entry name" value="HTH_17"/>
    <property type="match status" value="1"/>
</dbReference>
<dbReference type="InterPro" id="IPR041657">
    <property type="entry name" value="HTH_17"/>
</dbReference>
<protein>
    <recommendedName>
        <fullName evidence="1">Helix-turn-helix domain-containing protein</fullName>
    </recommendedName>
</protein>